<comment type="caution">
    <text evidence="1">The sequence shown here is derived from an EMBL/GenBank/DDBJ whole genome shotgun (WGS) entry which is preliminary data.</text>
</comment>
<dbReference type="PANTHER" id="PTHR41252">
    <property type="entry name" value="BLR2505 PROTEIN"/>
    <property type="match status" value="1"/>
</dbReference>
<dbReference type="AlphaFoldDB" id="A0A151GU17"/>
<protein>
    <recommendedName>
        <fullName evidence="3">SnoaL-like domain-containing protein</fullName>
    </recommendedName>
</protein>
<dbReference type="InParanoid" id="A0A151GU17"/>
<dbReference type="PANTHER" id="PTHR41252:SF1">
    <property type="entry name" value="BLR2505 PROTEIN"/>
    <property type="match status" value="1"/>
</dbReference>
<reference evidence="1 2" key="1">
    <citation type="journal article" date="2016" name="Sci. Rep.">
        <title>Insights into Adaptations to a Near-Obligate Nematode Endoparasitic Lifestyle from the Finished Genome of Drechmeria coniospora.</title>
        <authorList>
            <person name="Zhang L."/>
            <person name="Zhou Z."/>
            <person name="Guo Q."/>
            <person name="Fokkens L."/>
            <person name="Miskei M."/>
            <person name="Pocsi I."/>
            <person name="Zhang W."/>
            <person name="Chen M."/>
            <person name="Wang L."/>
            <person name="Sun Y."/>
            <person name="Donzelli B.G."/>
            <person name="Gibson D.M."/>
            <person name="Nelson D.R."/>
            <person name="Luo J.G."/>
            <person name="Rep M."/>
            <person name="Liu H."/>
            <person name="Yang S."/>
            <person name="Wang J."/>
            <person name="Krasnoff S.B."/>
            <person name="Xu Y."/>
            <person name="Molnar I."/>
            <person name="Lin M."/>
        </authorList>
    </citation>
    <scope>NUCLEOTIDE SEQUENCE [LARGE SCALE GENOMIC DNA]</scope>
    <source>
        <strain evidence="1 2">ARSEF 6962</strain>
    </source>
</reference>
<organism evidence="1 2">
    <name type="scientific">Drechmeria coniospora</name>
    <name type="common">Nematophagous fungus</name>
    <name type="synonym">Meria coniospora</name>
    <dbReference type="NCBI Taxonomy" id="98403"/>
    <lineage>
        <taxon>Eukaryota</taxon>
        <taxon>Fungi</taxon>
        <taxon>Dikarya</taxon>
        <taxon>Ascomycota</taxon>
        <taxon>Pezizomycotina</taxon>
        <taxon>Sordariomycetes</taxon>
        <taxon>Hypocreomycetidae</taxon>
        <taxon>Hypocreales</taxon>
        <taxon>Ophiocordycipitaceae</taxon>
        <taxon>Drechmeria</taxon>
    </lineage>
</organism>
<keyword evidence="2" id="KW-1185">Reference proteome</keyword>
<dbReference type="SUPFAM" id="SSF54427">
    <property type="entry name" value="NTF2-like"/>
    <property type="match status" value="1"/>
</dbReference>
<dbReference type="STRING" id="98403.A0A151GU17"/>
<evidence type="ECO:0000313" key="1">
    <source>
        <dbReference type="EMBL" id="KYK60568.1"/>
    </source>
</evidence>
<dbReference type="InterPro" id="IPR032710">
    <property type="entry name" value="NTF2-like_dom_sf"/>
</dbReference>
<dbReference type="RefSeq" id="XP_040659920.1">
    <property type="nucleotide sequence ID" value="XM_040799037.1"/>
</dbReference>
<gene>
    <name evidence="1" type="ORF">DCS_01705</name>
</gene>
<sequence length="147" mass="16719">MAGFKLTKEHIINVFAPLAETTNTNERERFFTDALVNDVTWTIAGSAHSLAGTRHSIESHADATFKRLGNKLRAPIKFTVTRVIVDAEPDTDGWWATVETVGEATRKNGKPYNNQYVWLTRWNDEGKIAEVRSYFDTMLSEEVLRDE</sequence>
<proteinExistence type="predicted"/>
<dbReference type="GeneID" id="63714348"/>
<evidence type="ECO:0008006" key="3">
    <source>
        <dbReference type="Google" id="ProtNLM"/>
    </source>
</evidence>
<evidence type="ECO:0000313" key="2">
    <source>
        <dbReference type="Proteomes" id="UP000076580"/>
    </source>
</evidence>
<name>A0A151GU17_DRECN</name>
<dbReference type="EMBL" id="LAYC01000001">
    <property type="protein sequence ID" value="KYK60568.1"/>
    <property type="molecule type" value="Genomic_DNA"/>
</dbReference>
<dbReference type="Proteomes" id="UP000076580">
    <property type="component" value="Chromosome 01"/>
</dbReference>
<dbReference type="Gene3D" id="3.10.450.50">
    <property type="match status" value="1"/>
</dbReference>
<accession>A0A151GU17</accession>